<proteinExistence type="predicted"/>
<sequence>MDKLCLYSALFFVSVSSVLSLECYSCEEEERNRGTCNSRTSRCEDFQDACTSYVRWGIPPQWSPRGDRRYYISKGCDTMQGCIKRQEATFTTCNRDWYNDWACVECCSGDLCNYFVTKGAGNVRASMATVGVISSLLLVFKKIWL</sequence>
<dbReference type="SUPFAM" id="SSF57302">
    <property type="entry name" value="Snake toxin-like"/>
    <property type="match status" value="1"/>
</dbReference>
<organism evidence="4">
    <name type="scientific">Capitella teleta</name>
    <name type="common">Polychaete worm</name>
    <dbReference type="NCBI Taxonomy" id="283909"/>
    <lineage>
        <taxon>Eukaryota</taxon>
        <taxon>Metazoa</taxon>
        <taxon>Spiralia</taxon>
        <taxon>Lophotrochozoa</taxon>
        <taxon>Annelida</taxon>
        <taxon>Polychaeta</taxon>
        <taxon>Sedentaria</taxon>
        <taxon>Scolecida</taxon>
        <taxon>Capitellidae</taxon>
        <taxon>Capitella</taxon>
    </lineage>
</organism>
<keyword evidence="6" id="KW-1185">Reference proteome</keyword>
<evidence type="ECO:0000313" key="5">
    <source>
        <dbReference type="EnsemblMetazoa" id="CapteP163933"/>
    </source>
</evidence>
<keyword evidence="1 3" id="KW-0732">Signal</keyword>
<reference evidence="6" key="1">
    <citation type="submission" date="2012-12" db="EMBL/GenBank/DDBJ databases">
        <authorList>
            <person name="Hellsten U."/>
            <person name="Grimwood J."/>
            <person name="Chapman J.A."/>
            <person name="Shapiro H."/>
            <person name="Aerts A."/>
            <person name="Otillar R.P."/>
            <person name="Terry A.Y."/>
            <person name="Boore J.L."/>
            <person name="Simakov O."/>
            <person name="Marletaz F."/>
            <person name="Cho S.-J."/>
            <person name="Edsinger-Gonzales E."/>
            <person name="Havlak P."/>
            <person name="Kuo D.-H."/>
            <person name="Larsson T."/>
            <person name="Lv J."/>
            <person name="Arendt D."/>
            <person name="Savage R."/>
            <person name="Osoegawa K."/>
            <person name="de Jong P."/>
            <person name="Lindberg D.R."/>
            <person name="Seaver E.C."/>
            <person name="Weisblat D.A."/>
            <person name="Putnam N.H."/>
            <person name="Grigoriev I.V."/>
            <person name="Rokhsar D.S."/>
        </authorList>
    </citation>
    <scope>NUCLEOTIDE SEQUENCE</scope>
    <source>
        <strain evidence="6">I ESC-2004</strain>
    </source>
</reference>
<dbReference type="HOGENOM" id="CLU_146225_0_0_1"/>
<dbReference type="CDD" id="cd23599">
    <property type="entry name" value="TFP_LU_ECD_Cold"/>
    <property type="match status" value="1"/>
</dbReference>
<evidence type="ECO:0000256" key="3">
    <source>
        <dbReference type="SAM" id="SignalP"/>
    </source>
</evidence>
<protein>
    <recommendedName>
        <fullName evidence="7">UPAR/Ly6 domain-containing protein</fullName>
    </recommendedName>
</protein>
<dbReference type="EMBL" id="AMQN01002771">
    <property type="status" value="NOT_ANNOTATED_CDS"/>
    <property type="molecule type" value="Genomic_DNA"/>
</dbReference>
<evidence type="ECO:0000256" key="2">
    <source>
        <dbReference type="ARBA" id="ARBA00023157"/>
    </source>
</evidence>
<reference evidence="5" key="3">
    <citation type="submission" date="2015-06" db="UniProtKB">
        <authorList>
            <consortium name="EnsemblMetazoa"/>
        </authorList>
    </citation>
    <scope>IDENTIFICATION</scope>
</reference>
<dbReference type="InterPro" id="IPR045860">
    <property type="entry name" value="Snake_toxin-like_sf"/>
</dbReference>
<dbReference type="Gene3D" id="2.10.60.10">
    <property type="entry name" value="CD59"/>
    <property type="match status" value="1"/>
</dbReference>
<dbReference type="EnsemblMetazoa" id="CapteT163933">
    <property type="protein sequence ID" value="CapteP163933"/>
    <property type="gene ID" value="CapteG163933"/>
</dbReference>
<dbReference type="Proteomes" id="UP000014760">
    <property type="component" value="Unassembled WGS sequence"/>
</dbReference>
<keyword evidence="2" id="KW-1015">Disulfide bond</keyword>
<dbReference type="EMBL" id="KB310004">
    <property type="protein sequence ID" value="ELT92794.1"/>
    <property type="molecule type" value="Genomic_DNA"/>
</dbReference>
<dbReference type="OMA" id="YLCVISK"/>
<dbReference type="OrthoDB" id="6278121at2759"/>
<dbReference type="FunCoup" id="R7TGI9">
    <property type="interactions" value="141"/>
</dbReference>
<feature type="signal peptide" evidence="3">
    <location>
        <begin position="1"/>
        <end position="20"/>
    </location>
</feature>
<gene>
    <name evidence="4" type="ORF">CAPTEDRAFT_163933</name>
</gene>
<dbReference type="AlphaFoldDB" id="R7TGI9"/>
<feature type="chain" id="PRO_5008786983" description="UPAR/Ly6 domain-containing protein" evidence="3">
    <location>
        <begin position="21"/>
        <end position="145"/>
    </location>
</feature>
<dbReference type="PANTHER" id="PTHR10036:SF3">
    <property type="entry name" value="PROTEIN SLEEPLESS-RELATED"/>
    <property type="match status" value="1"/>
</dbReference>
<evidence type="ECO:0000256" key="1">
    <source>
        <dbReference type="ARBA" id="ARBA00022729"/>
    </source>
</evidence>
<name>R7TGI9_CAPTE</name>
<accession>R7TGI9</accession>
<dbReference type="PANTHER" id="PTHR10036">
    <property type="entry name" value="CD59 GLYCOPROTEIN"/>
    <property type="match status" value="1"/>
</dbReference>
<dbReference type="STRING" id="283909.R7TGI9"/>
<evidence type="ECO:0008006" key="7">
    <source>
        <dbReference type="Google" id="ProtNLM"/>
    </source>
</evidence>
<evidence type="ECO:0000313" key="4">
    <source>
        <dbReference type="EMBL" id="ELT92794.1"/>
    </source>
</evidence>
<evidence type="ECO:0000313" key="6">
    <source>
        <dbReference type="Proteomes" id="UP000014760"/>
    </source>
</evidence>
<reference evidence="4 6" key="2">
    <citation type="journal article" date="2013" name="Nature">
        <title>Insights into bilaterian evolution from three spiralian genomes.</title>
        <authorList>
            <person name="Simakov O."/>
            <person name="Marletaz F."/>
            <person name="Cho S.J."/>
            <person name="Edsinger-Gonzales E."/>
            <person name="Havlak P."/>
            <person name="Hellsten U."/>
            <person name="Kuo D.H."/>
            <person name="Larsson T."/>
            <person name="Lv J."/>
            <person name="Arendt D."/>
            <person name="Savage R."/>
            <person name="Osoegawa K."/>
            <person name="de Jong P."/>
            <person name="Grimwood J."/>
            <person name="Chapman J.A."/>
            <person name="Shapiro H."/>
            <person name="Aerts A."/>
            <person name="Otillar R.P."/>
            <person name="Terry A.Y."/>
            <person name="Boore J.L."/>
            <person name="Grigoriev I.V."/>
            <person name="Lindberg D.R."/>
            <person name="Seaver E.C."/>
            <person name="Weisblat D.A."/>
            <person name="Putnam N.H."/>
            <person name="Rokhsar D.S."/>
        </authorList>
    </citation>
    <scope>NUCLEOTIDE SEQUENCE</scope>
    <source>
        <strain evidence="4 6">I ESC-2004</strain>
    </source>
</reference>